<dbReference type="InterPro" id="IPR041709">
    <property type="entry name" value="EF-Tu_GTP-bd"/>
</dbReference>
<dbReference type="CDD" id="cd03707">
    <property type="entry name" value="EFTU_III"/>
    <property type="match status" value="1"/>
</dbReference>
<dbReference type="Gene3D" id="2.40.30.10">
    <property type="entry name" value="Translation factors"/>
    <property type="match status" value="2"/>
</dbReference>
<dbReference type="RefSeq" id="WP_068838118.1">
    <property type="nucleotide sequence ID" value="NZ_BMXC01000003.1"/>
</dbReference>
<dbReference type="InterPro" id="IPR000795">
    <property type="entry name" value="T_Tr_GTP-bd_dom"/>
</dbReference>
<dbReference type="GO" id="GO:0000287">
    <property type="term" value="F:magnesium ion binding"/>
    <property type="evidence" value="ECO:0007669"/>
    <property type="project" value="UniProtKB-UniRule"/>
</dbReference>
<dbReference type="PROSITE" id="PS00301">
    <property type="entry name" value="G_TR_1"/>
    <property type="match status" value="1"/>
</dbReference>
<comment type="subcellular location">
    <subcellularLocation>
        <location evidence="12">Cytoplasm</location>
    </subcellularLocation>
</comment>
<evidence type="ECO:0000256" key="4">
    <source>
        <dbReference type="ARBA" id="ARBA00022768"/>
    </source>
</evidence>
<dbReference type="CDD" id="cd03697">
    <property type="entry name" value="EFTU_II"/>
    <property type="match status" value="1"/>
</dbReference>
<dbReference type="NCBIfam" id="NF000766">
    <property type="entry name" value="PRK00049.1"/>
    <property type="match status" value="1"/>
</dbReference>
<feature type="domain" description="Tr-type G" evidence="13">
    <location>
        <begin position="10"/>
        <end position="204"/>
    </location>
</feature>
<evidence type="ECO:0000259" key="13">
    <source>
        <dbReference type="PROSITE" id="PS51722"/>
    </source>
</evidence>
<dbReference type="PRINTS" id="PR00315">
    <property type="entry name" value="ELONGATNFCT"/>
</dbReference>
<dbReference type="SUPFAM" id="SSF50447">
    <property type="entry name" value="Translation proteins"/>
    <property type="match status" value="1"/>
</dbReference>
<dbReference type="InterPro" id="IPR031157">
    <property type="entry name" value="G_TR_CS"/>
</dbReference>
<evidence type="ECO:0000256" key="2">
    <source>
        <dbReference type="ARBA" id="ARBA00022490"/>
    </source>
</evidence>
<name>A0A1I7JIN6_9BACT</name>
<dbReference type="GO" id="GO:0005829">
    <property type="term" value="C:cytosol"/>
    <property type="evidence" value="ECO:0007669"/>
    <property type="project" value="TreeGrafter"/>
</dbReference>
<keyword evidence="12" id="KW-0479">Metal-binding</keyword>
<dbReference type="Proteomes" id="UP000182491">
    <property type="component" value="Unassembled WGS sequence"/>
</dbReference>
<feature type="binding site" evidence="12">
    <location>
        <begin position="81"/>
        <end position="85"/>
    </location>
    <ligand>
        <name>GTP</name>
        <dbReference type="ChEBI" id="CHEBI:37565"/>
    </ligand>
</feature>
<dbReference type="GO" id="GO:0005525">
    <property type="term" value="F:GTP binding"/>
    <property type="evidence" value="ECO:0007669"/>
    <property type="project" value="UniProtKB-UniRule"/>
</dbReference>
<dbReference type="GO" id="GO:0003924">
    <property type="term" value="F:GTPase activity"/>
    <property type="evidence" value="ECO:0007669"/>
    <property type="project" value="UniProtKB-UniRule"/>
</dbReference>
<evidence type="ECO:0000256" key="5">
    <source>
        <dbReference type="ARBA" id="ARBA00022801"/>
    </source>
</evidence>
<dbReference type="InterPro" id="IPR004161">
    <property type="entry name" value="EFTu-like_2"/>
</dbReference>
<dbReference type="Gene3D" id="3.40.50.300">
    <property type="entry name" value="P-loop containing nucleotide triphosphate hydrolases"/>
    <property type="match status" value="1"/>
</dbReference>
<dbReference type="PROSITE" id="PS51722">
    <property type="entry name" value="G_TR_2"/>
    <property type="match status" value="1"/>
</dbReference>
<organism evidence="14 15">
    <name type="scientific">Pontibacter akesuensis</name>
    <dbReference type="NCBI Taxonomy" id="388950"/>
    <lineage>
        <taxon>Bacteria</taxon>
        <taxon>Pseudomonadati</taxon>
        <taxon>Bacteroidota</taxon>
        <taxon>Cytophagia</taxon>
        <taxon>Cytophagales</taxon>
        <taxon>Hymenobacteraceae</taxon>
        <taxon>Pontibacter</taxon>
    </lineage>
</organism>
<keyword evidence="3 12" id="KW-0547">Nucleotide-binding</keyword>
<dbReference type="SUPFAM" id="SSF52540">
    <property type="entry name" value="P-loop containing nucleoside triphosphate hydrolases"/>
    <property type="match status" value="1"/>
</dbReference>
<comment type="catalytic activity">
    <reaction evidence="12">
        <text>GTP + H2O = GDP + phosphate + H(+)</text>
        <dbReference type="Rhea" id="RHEA:19669"/>
        <dbReference type="ChEBI" id="CHEBI:15377"/>
        <dbReference type="ChEBI" id="CHEBI:15378"/>
        <dbReference type="ChEBI" id="CHEBI:37565"/>
        <dbReference type="ChEBI" id="CHEBI:43474"/>
        <dbReference type="ChEBI" id="CHEBI:58189"/>
        <dbReference type="EC" id="3.6.5.3"/>
    </reaction>
</comment>
<dbReference type="FunFam" id="2.40.30.10:FF:000001">
    <property type="entry name" value="Elongation factor Tu"/>
    <property type="match status" value="1"/>
</dbReference>
<dbReference type="GO" id="GO:0003746">
    <property type="term" value="F:translation elongation factor activity"/>
    <property type="evidence" value="ECO:0007669"/>
    <property type="project" value="UniProtKB-UniRule"/>
</dbReference>
<keyword evidence="2 12" id="KW-0963">Cytoplasm</keyword>
<evidence type="ECO:0000256" key="3">
    <source>
        <dbReference type="ARBA" id="ARBA00022741"/>
    </source>
</evidence>
<evidence type="ECO:0000256" key="10">
    <source>
        <dbReference type="ARBA" id="ARBA00063778"/>
    </source>
</evidence>
<feature type="binding site" evidence="12">
    <location>
        <begin position="19"/>
        <end position="26"/>
    </location>
    <ligand>
        <name>GTP</name>
        <dbReference type="ChEBI" id="CHEBI:37565"/>
    </ligand>
</feature>
<protein>
    <recommendedName>
        <fullName evidence="8 12">Elongation factor Tu</fullName>
        <shortName evidence="12">EF-Tu</shortName>
        <ecNumber evidence="12">3.6.5.3</ecNumber>
    </recommendedName>
</protein>
<dbReference type="HAMAP" id="MF_00118_B">
    <property type="entry name" value="EF_Tu_B"/>
    <property type="match status" value="1"/>
</dbReference>
<dbReference type="FunFam" id="3.40.50.300:FF:000003">
    <property type="entry name" value="Elongation factor Tu"/>
    <property type="match status" value="1"/>
</dbReference>
<dbReference type="InterPro" id="IPR027417">
    <property type="entry name" value="P-loop_NTPase"/>
</dbReference>
<dbReference type="InterPro" id="IPR005225">
    <property type="entry name" value="Small_GTP-bd"/>
</dbReference>
<dbReference type="Pfam" id="PF03144">
    <property type="entry name" value="GTP_EFTU_D2"/>
    <property type="match status" value="1"/>
</dbReference>
<comment type="similarity">
    <text evidence="1 12">Belongs to the TRAFAC class translation factor GTPase superfamily. Classic translation factor GTPase family. EF-Tu/EF-1A subfamily.</text>
</comment>
<dbReference type="NCBIfam" id="NF009372">
    <property type="entry name" value="PRK12735.1"/>
    <property type="match status" value="1"/>
</dbReference>
<feature type="binding site" evidence="12">
    <location>
        <begin position="136"/>
        <end position="139"/>
    </location>
    <ligand>
        <name>GTP</name>
        <dbReference type="ChEBI" id="CHEBI:37565"/>
    </ligand>
</feature>
<dbReference type="CDD" id="cd01884">
    <property type="entry name" value="EF_Tu"/>
    <property type="match status" value="1"/>
</dbReference>
<dbReference type="SUPFAM" id="SSF50465">
    <property type="entry name" value="EF-Tu/eEF-1alpha/eIF2-gamma C-terminal domain"/>
    <property type="match status" value="1"/>
</dbReference>
<dbReference type="NCBIfam" id="NF009373">
    <property type="entry name" value="PRK12736.1"/>
    <property type="match status" value="1"/>
</dbReference>
<sequence>MAKETFDRSKPHVNIGTIGHVDHGKTTLTAAISTVLASKGLATLRDFSSIDNAPEEKERGITINTSHVEYATENRHYAHVDCPGHADYVKNMVTGAAQMDGAILVVAATDGPMPQTREHILLARQVGVPQLVVFMNKVDMVDDPELLELVEMEIRELLSFYDFDGDNIPVIQGSALGGLNGDAKWVATIEELMAAVDSYIPLPERLVDLPFLMPVEDVFSITGRGTVATGRIERGIINSGEQVDILGMGAENLKSVVTGVEMFRKILDRGEAGDNVGLLLRGIEKTDIRRGMVICKPGSVKPHTKFKAEVYVLSKEEGGRHTPFFNKYRPQFYFRTTDVTGEIMLPEGVEMVMPGDNITIEVNLINAVAMEKGLRFAIREGGRTVGAGQVTEILD</sequence>
<accession>A0A1I7JIN6</accession>
<keyword evidence="12" id="KW-0460">Magnesium</keyword>
<keyword evidence="7 12" id="KW-0342">GTP-binding</keyword>
<evidence type="ECO:0000256" key="12">
    <source>
        <dbReference type="HAMAP-Rule" id="MF_00118"/>
    </source>
</evidence>
<comment type="function">
    <text evidence="12">GTP hydrolase that promotes the GTP-dependent binding of aminoacyl-tRNA to the A-site of ribosomes during protein biosynthesis.</text>
</comment>
<gene>
    <name evidence="12" type="primary">tuf</name>
    <name evidence="14" type="ORF">SAMN04487941_2915</name>
</gene>
<dbReference type="AlphaFoldDB" id="A0A1I7JIN6"/>
<evidence type="ECO:0000256" key="11">
    <source>
        <dbReference type="ARBA" id="ARBA00064283"/>
    </source>
</evidence>
<dbReference type="EMBL" id="FPCA01000003">
    <property type="protein sequence ID" value="SFU85020.1"/>
    <property type="molecule type" value="Genomic_DNA"/>
</dbReference>
<evidence type="ECO:0000256" key="9">
    <source>
        <dbReference type="ARBA" id="ARBA00058140"/>
    </source>
</evidence>
<evidence type="ECO:0000256" key="6">
    <source>
        <dbReference type="ARBA" id="ARBA00022917"/>
    </source>
</evidence>
<keyword evidence="4 12" id="KW-0251">Elongation factor</keyword>
<keyword evidence="6 12" id="KW-0648">Protein biosynthesis</keyword>
<keyword evidence="5 12" id="KW-0378">Hydrolase</keyword>
<proteinExistence type="inferred from homology"/>
<comment type="function">
    <text evidence="9">May play an important regulatory role in cell growth and in the bacterial response to nutrient deprivation.</text>
</comment>
<comment type="subunit">
    <text evidence="10">Monomer. Heterotetramer composed of two EF-Ts.EF-Tu dimer complexes.</text>
</comment>
<dbReference type="EC" id="3.6.5.3" evidence="12"/>
<dbReference type="Pfam" id="PF03143">
    <property type="entry name" value="GTP_EFTU_D3"/>
    <property type="match status" value="1"/>
</dbReference>
<evidence type="ECO:0000256" key="8">
    <source>
        <dbReference type="ARBA" id="ARBA00029554"/>
    </source>
</evidence>
<dbReference type="PANTHER" id="PTHR43721">
    <property type="entry name" value="ELONGATION FACTOR TU-RELATED"/>
    <property type="match status" value="1"/>
</dbReference>
<dbReference type="InterPro" id="IPR009001">
    <property type="entry name" value="Transl_elong_EF1A/Init_IF2_C"/>
</dbReference>
<reference evidence="15" key="1">
    <citation type="submission" date="2016-10" db="EMBL/GenBank/DDBJ databases">
        <authorList>
            <person name="Varghese N."/>
        </authorList>
    </citation>
    <scope>NUCLEOTIDE SEQUENCE [LARGE SCALE GENOMIC DNA]</scope>
    <source>
        <strain evidence="15">DSM 18820</strain>
    </source>
</reference>
<keyword evidence="15" id="KW-1185">Reference proteome</keyword>
<evidence type="ECO:0000313" key="14">
    <source>
        <dbReference type="EMBL" id="SFU85020.1"/>
    </source>
</evidence>
<evidence type="ECO:0000256" key="7">
    <source>
        <dbReference type="ARBA" id="ARBA00023134"/>
    </source>
</evidence>
<dbReference type="InterPro" id="IPR050055">
    <property type="entry name" value="EF-Tu_GTPase"/>
</dbReference>
<dbReference type="OrthoDB" id="9804504at2"/>
<comment type="subunit">
    <text evidence="11">(Microbial infection) Upon infection by bacteriophage Qbeta, part of the viral RNA-dependent RNA polymerase complex, the other subunits are the viral replicase catalytic subunit (AC P14647), host ribosomal protein S1 and EF-Ts.</text>
</comment>
<evidence type="ECO:0000256" key="1">
    <source>
        <dbReference type="ARBA" id="ARBA00007249"/>
    </source>
</evidence>
<dbReference type="InterPro" id="IPR009000">
    <property type="entry name" value="Transl_B-barrel_sf"/>
</dbReference>
<dbReference type="InterPro" id="IPR004541">
    <property type="entry name" value="Transl_elong_EFTu/EF1A_bac/org"/>
</dbReference>
<evidence type="ECO:0000313" key="15">
    <source>
        <dbReference type="Proteomes" id="UP000182491"/>
    </source>
</evidence>
<dbReference type="InterPro" id="IPR004160">
    <property type="entry name" value="Transl_elong_EFTu/EF1A_C"/>
</dbReference>
<dbReference type="InterPro" id="IPR033720">
    <property type="entry name" value="EFTU_2"/>
</dbReference>
<dbReference type="NCBIfam" id="TIGR00485">
    <property type="entry name" value="EF-Tu"/>
    <property type="match status" value="1"/>
</dbReference>
<feature type="binding site" evidence="12">
    <location>
        <position position="26"/>
    </location>
    <ligand>
        <name>Mg(2+)</name>
        <dbReference type="ChEBI" id="CHEBI:18420"/>
    </ligand>
</feature>
<dbReference type="Pfam" id="PF00009">
    <property type="entry name" value="GTP_EFTU"/>
    <property type="match status" value="1"/>
</dbReference>
<dbReference type="STRING" id="388950.GCA_001611675_02151"/>
<dbReference type="NCBIfam" id="TIGR00231">
    <property type="entry name" value="small_GTP"/>
    <property type="match status" value="1"/>
</dbReference>
<dbReference type="PANTHER" id="PTHR43721:SF22">
    <property type="entry name" value="ELONGATION FACTOR TU, MITOCHONDRIAL"/>
    <property type="match status" value="1"/>
</dbReference>